<proteinExistence type="predicted"/>
<reference evidence="1 2" key="1">
    <citation type="submission" date="2015-05" db="EMBL/GenBank/DDBJ databases">
        <title>Whole genome sequence of Bacillus thuringiensis serovar tolworthi Pasteur Institute Standard strain.</title>
        <authorList>
            <person name="Kanda K."/>
            <person name="Nakashima K."/>
            <person name="Nagano Y."/>
        </authorList>
    </citation>
    <scope>NUCLEOTIDE SEQUENCE [LARGE SCALE GENOMIC DNA]</scope>
    <source>
        <strain evidence="1 2">Pasteur Institute Standard strain</strain>
    </source>
</reference>
<sequence>MIKFSTGDKNESIVFNTGGKEIISLKSNGDIYVKGNLVENDKEVVNGMRELLGLSSGGKQ</sequence>
<accession>A0A9W4A7R4</accession>
<gene>
    <name evidence="1" type="ORF">KNN_00621</name>
</gene>
<evidence type="ECO:0000313" key="2">
    <source>
        <dbReference type="Proteomes" id="UP000055316"/>
    </source>
</evidence>
<dbReference type="Proteomes" id="UP000055316">
    <property type="component" value="Chromosome"/>
</dbReference>
<name>A0A9W4A7R4_BACTO</name>
<dbReference type="EMBL" id="AP014864">
    <property type="protein sequence ID" value="BAR81496.1"/>
    <property type="molecule type" value="Genomic_DNA"/>
</dbReference>
<protein>
    <submittedName>
        <fullName evidence="1">Uncharacterized protein</fullName>
    </submittedName>
</protein>
<evidence type="ECO:0000313" key="1">
    <source>
        <dbReference type="EMBL" id="BAR81496.1"/>
    </source>
</evidence>
<organism evidence="1 2">
    <name type="scientific">Bacillus thuringiensis subsp. tolworthi</name>
    <dbReference type="NCBI Taxonomy" id="1442"/>
    <lineage>
        <taxon>Bacteria</taxon>
        <taxon>Bacillati</taxon>
        <taxon>Bacillota</taxon>
        <taxon>Bacilli</taxon>
        <taxon>Bacillales</taxon>
        <taxon>Bacillaceae</taxon>
        <taxon>Bacillus</taxon>
        <taxon>Bacillus cereus group</taxon>
    </lineage>
</organism>
<dbReference type="AlphaFoldDB" id="A0A9W4A7R4"/>
<dbReference type="RefSeq" id="WP_060851591.1">
    <property type="nucleotide sequence ID" value="NZ_AP014864.1"/>
</dbReference>